<proteinExistence type="predicted"/>
<dbReference type="Proteomes" id="UP000291892">
    <property type="component" value="Unassembled WGS sequence"/>
</dbReference>
<evidence type="ECO:0000313" key="1">
    <source>
        <dbReference type="EMBL" id="TBF17837.1"/>
    </source>
</evidence>
<comment type="caution">
    <text evidence="1">The sequence shown here is derived from an EMBL/GenBank/DDBJ whole genome shotgun (WGS) entry which is preliminary data.</text>
</comment>
<gene>
    <name evidence="1" type="ORF">ELG94_05420</name>
</gene>
<protein>
    <submittedName>
        <fullName evidence="1">Uncharacterized protein</fullName>
    </submittedName>
</protein>
<accession>A0AAE8QBW7</accession>
<evidence type="ECO:0000313" key="2">
    <source>
        <dbReference type="Proteomes" id="UP000291892"/>
    </source>
</evidence>
<dbReference type="AlphaFoldDB" id="A0AAE8QBW7"/>
<dbReference type="EMBL" id="SIKX01000001">
    <property type="protein sequence ID" value="TBF17837.1"/>
    <property type="molecule type" value="Genomic_DNA"/>
</dbReference>
<reference evidence="1 2" key="1">
    <citation type="submission" date="2019-02" db="EMBL/GenBank/DDBJ databases">
        <title>The genomic architecture of introgression among sibling species of bacteria.</title>
        <authorList>
            <person name="Cavassim M.I.A."/>
            <person name="Moeskjaer S."/>
            <person name="Moslemi C."/>
            <person name="Fields B."/>
            <person name="Bachmann A."/>
            <person name="Vilhjalmsson B."/>
            <person name="Schierup M.H."/>
            <person name="Young J.P.W."/>
            <person name="Andersen S.U."/>
        </authorList>
    </citation>
    <scope>NUCLEOTIDE SEQUENCE [LARGE SCALE GENOMIC DNA]</scope>
    <source>
        <strain evidence="1 2">SM42</strain>
    </source>
</reference>
<organism evidence="1 2">
    <name type="scientific">Rhizobium ruizarguesonis</name>
    <dbReference type="NCBI Taxonomy" id="2081791"/>
    <lineage>
        <taxon>Bacteria</taxon>
        <taxon>Pseudomonadati</taxon>
        <taxon>Pseudomonadota</taxon>
        <taxon>Alphaproteobacteria</taxon>
        <taxon>Hyphomicrobiales</taxon>
        <taxon>Rhizobiaceae</taxon>
        <taxon>Rhizobium/Agrobacterium group</taxon>
        <taxon>Rhizobium</taxon>
    </lineage>
</organism>
<name>A0AAE8QBW7_9HYPH</name>
<sequence>MTHDLHRIQIELVPLTLFPSAYGDAGPRAPGSPLHMPPDISSRPTTDLEAHLMMFSVMPRETIECPWGQAMHAWRSVFTLYVTGTQFSLLCYSAGLVRLLDDLGSLTPSVISATMH</sequence>